<evidence type="ECO:0000256" key="1">
    <source>
        <dbReference type="SAM" id="MobiDB-lite"/>
    </source>
</evidence>
<reference evidence="2 3" key="1">
    <citation type="journal article" date="2018" name="Genome Biol. Evol.">
        <title>Multiple Roots of Fruiting Body Formation in Amoebozoa.</title>
        <authorList>
            <person name="Hillmann F."/>
            <person name="Forbes G."/>
            <person name="Novohradska S."/>
            <person name="Ferling I."/>
            <person name="Riege K."/>
            <person name="Groth M."/>
            <person name="Westermann M."/>
            <person name="Marz M."/>
            <person name="Spaller T."/>
            <person name="Winckler T."/>
            <person name="Schaap P."/>
            <person name="Glockner G."/>
        </authorList>
    </citation>
    <scope>NUCLEOTIDE SEQUENCE [LARGE SCALE GENOMIC DNA]</scope>
    <source>
        <strain evidence="2 3">Jena</strain>
    </source>
</reference>
<accession>A0A2P6MVU0</accession>
<dbReference type="InParanoid" id="A0A2P6MVU0"/>
<dbReference type="EMBL" id="MDYQ01000362">
    <property type="protein sequence ID" value="PRP75830.1"/>
    <property type="molecule type" value="Genomic_DNA"/>
</dbReference>
<dbReference type="Proteomes" id="UP000241769">
    <property type="component" value="Unassembled WGS sequence"/>
</dbReference>
<proteinExistence type="predicted"/>
<comment type="caution">
    <text evidence="2">The sequence shown here is derived from an EMBL/GenBank/DDBJ whole genome shotgun (WGS) entry which is preliminary data.</text>
</comment>
<protein>
    <submittedName>
        <fullName evidence="2">Uncharacterized protein</fullName>
    </submittedName>
</protein>
<dbReference type="AlphaFoldDB" id="A0A2P6MVU0"/>
<gene>
    <name evidence="2" type="ORF">PROFUN_08824</name>
</gene>
<evidence type="ECO:0000313" key="2">
    <source>
        <dbReference type="EMBL" id="PRP75830.1"/>
    </source>
</evidence>
<evidence type="ECO:0000313" key="3">
    <source>
        <dbReference type="Proteomes" id="UP000241769"/>
    </source>
</evidence>
<organism evidence="2 3">
    <name type="scientific">Planoprotostelium fungivorum</name>
    <dbReference type="NCBI Taxonomy" id="1890364"/>
    <lineage>
        <taxon>Eukaryota</taxon>
        <taxon>Amoebozoa</taxon>
        <taxon>Evosea</taxon>
        <taxon>Variosea</taxon>
        <taxon>Cavosteliida</taxon>
        <taxon>Cavosteliaceae</taxon>
        <taxon>Planoprotostelium</taxon>
    </lineage>
</organism>
<keyword evidence="3" id="KW-1185">Reference proteome</keyword>
<feature type="region of interest" description="Disordered" evidence="1">
    <location>
        <begin position="20"/>
        <end position="42"/>
    </location>
</feature>
<sequence length="157" mass="17103">GNSQEQQHCSWGFTVPRMGDVRSISSHPRHSETPGTVLPPVVASPARPSPLYASPLPPVTARTTQNTPVVDVVHAAQAPNMAPSAVAQPPVIHTELDLLTIRQRGNFLAMRRGIVRFEDLSDVDRQEIDRIEALIEAAALEPSIFLFCSLTRHSSQA</sequence>
<name>A0A2P6MVU0_9EUKA</name>
<feature type="non-terminal residue" evidence="2">
    <location>
        <position position="1"/>
    </location>
</feature>